<dbReference type="PANTHER" id="PTHR24346">
    <property type="entry name" value="MAP/MICROTUBULE AFFINITY-REGULATING KINASE"/>
    <property type="match status" value="1"/>
</dbReference>
<dbReference type="Gene3D" id="2.60.120.10">
    <property type="entry name" value="Jelly Rolls"/>
    <property type="match status" value="1"/>
</dbReference>
<dbReference type="EMBL" id="CP151505">
    <property type="protein sequence ID" value="WZN62052.1"/>
    <property type="molecule type" value="Genomic_DNA"/>
</dbReference>
<keyword evidence="6" id="KW-0808">Transferase</keyword>
<dbReference type="PROSITE" id="PS50011">
    <property type="entry name" value="PROTEIN_KINASE_DOM"/>
    <property type="match status" value="1"/>
</dbReference>
<dbReference type="AlphaFoldDB" id="A0AAX4P6Y8"/>
<keyword evidence="1" id="KW-0547">Nucleotide-binding</keyword>
<organism evidence="6 7">
    <name type="scientific">Chloropicon roscoffensis</name>
    <dbReference type="NCBI Taxonomy" id="1461544"/>
    <lineage>
        <taxon>Eukaryota</taxon>
        <taxon>Viridiplantae</taxon>
        <taxon>Chlorophyta</taxon>
        <taxon>Chloropicophyceae</taxon>
        <taxon>Chloropicales</taxon>
        <taxon>Chloropicaceae</taxon>
        <taxon>Chloropicon</taxon>
    </lineage>
</organism>
<dbReference type="InterPro" id="IPR014710">
    <property type="entry name" value="RmlC-like_jellyroll"/>
</dbReference>
<dbReference type="SUPFAM" id="SSF51206">
    <property type="entry name" value="cAMP-binding domain-like"/>
    <property type="match status" value="1"/>
</dbReference>
<evidence type="ECO:0000259" key="4">
    <source>
        <dbReference type="PROSITE" id="PS50011"/>
    </source>
</evidence>
<feature type="compositionally biased region" description="Polar residues" evidence="3">
    <location>
        <begin position="25"/>
        <end position="41"/>
    </location>
</feature>
<dbReference type="InterPro" id="IPR008266">
    <property type="entry name" value="Tyr_kinase_AS"/>
</dbReference>
<evidence type="ECO:0000313" key="6">
    <source>
        <dbReference type="EMBL" id="WZN62052.1"/>
    </source>
</evidence>
<evidence type="ECO:0000256" key="2">
    <source>
        <dbReference type="ARBA" id="ARBA00022840"/>
    </source>
</evidence>
<dbReference type="PANTHER" id="PTHR24346:SF77">
    <property type="entry name" value="SERINE THREONINE PROTEIN KINASE"/>
    <property type="match status" value="1"/>
</dbReference>
<feature type="domain" description="Cyclic nucleotide-binding" evidence="5">
    <location>
        <begin position="376"/>
        <end position="404"/>
    </location>
</feature>
<dbReference type="GO" id="GO:0035556">
    <property type="term" value="P:intracellular signal transduction"/>
    <property type="evidence" value="ECO:0007669"/>
    <property type="project" value="TreeGrafter"/>
</dbReference>
<evidence type="ECO:0000313" key="7">
    <source>
        <dbReference type="Proteomes" id="UP001472866"/>
    </source>
</evidence>
<dbReference type="GO" id="GO:0004674">
    <property type="term" value="F:protein serine/threonine kinase activity"/>
    <property type="evidence" value="ECO:0007669"/>
    <property type="project" value="TreeGrafter"/>
</dbReference>
<dbReference type="GO" id="GO:0005524">
    <property type="term" value="F:ATP binding"/>
    <property type="evidence" value="ECO:0007669"/>
    <property type="project" value="UniProtKB-KW"/>
</dbReference>
<protein>
    <submittedName>
        <fullName evidence="6">Calcium/calmodulin-dependent protein kinase</fullName>
    </submittedName>
</protein>
<evidence type="ECO:0000256" key="1">
    <source>
        <dbReference type="ARBA" id="ARBA00022741"/>
    </source>
</evidence>
<dbReference type="PROSITE" id="PS50042">
    <property type="entry name" value="CNMP_BINDING_3"/>
    <property type="match status" value="1"/>
</dbReference>
<dbReference type="Pfam" id="PF00069">
    <property type="entry name" value="Pkinase"/>
    <property type="match status" value="1"/>
</dbReference>
<evidence type="ECO:0000256" key="3">
    <source>
        <dbReference type="SAM" id="MobiDB-lite"/>
    </source>
</evidence>
<name>A0AAX4P6Y8_9CHLO</name>
<feature type="region of interest" description="Disordered" evidence="3">
    <location>
        <begin position="18"/>
        <end position="49"/>
    </location>
</feature>
<proteinExistence type="predicted"/>
<dbReference type="InterPro" id="IPR011009">
    <property type="entry name" value="Kinase-like_dom_sf"/>
</dbReference>
<keyword evidence="2" id="KW-0067">ATP-binding</keyword>
<dbReference type="PROSITE" id="PS00109">
    <property type="entry name" value="PROTEIN_KINASE_TYR"/>
    <property type="match status" value="1"/>
</dbReference>
<keyword evidence="6" id="KW-0418">Kinase</keyword>
<sequence length="554" mass="62232">MRILLSCMGCTERREQRREQRSCMGCTSTSKTGARSALSSSEDSETRKRQVSEVLQLTDSSGESKLAGDTRDKVLLRSKQGVLHIQNYIILQHIAAGSSGTVKLGLNIDTGTLEALKVIRKSDFNAFGLTVGEFSKSLQRLKHPNVIRTTNVIEDPKSQFTLTVMEYAEGGYVMPESRYTKKCAPLSLRRAKLYFTQMLLGVQYLHENLLLHGDLTLKNMLLSEGQVKICDMDSACHVNAWQRRRTTAAYCAPEIIGGSKKSVAPYSYKSDVWALGVCLYTMIHGSLPYFGTNKYQVVKELKSGDDLKIRDDIPMDVQDLLRGMLNHDPIRRFGTEDVMKNPWVRDVLLKNALMESFNTDPMKSKTSSKTSKSAFKTYNPGEFLFRKGDLNCEVLFILSGEVQISSFDATLAEKNLPERERLAMMLDVEAPETSIDLDFNEATTSMTERMSKAARDMLQNLPSEGPERNVVEGKGASIGLISALKALETGLPSPRNATAKALTKTKVMQINVRYLSSQTINHLRSVLRQRLERNKLKQTRLDLERIYERAPDRV</sequence>
<gene>
    <name evidence="6" type="ORF">HKI87_05g35880</name>
</gene>
<dbReference type="InterPro" id="IPR018490">
    <property type="entry name" value="cNMP-bd_dom_sf"/>
</dbReference>
<dbReference type="SUPFAM" id="SSF56112">
    <property type="entry name" value="Protein kinase-like (PK-like)"/>
    <property type="match status" value="1"/>
</dbReference>
<reference evidence="6 7" key="1">
    <citation type="submission" date="2024-03" db="EMBL/GenBank/DDBJ databases">
        <title>Complete genome sequence of the green alga Chloropicon roscoffensis RCC1871.</title>
        <authorList>
            <person name="Lemieux C."/>
            <person name="Pombert J.-F."/>
            <person name="Otis C."/>
            <person name="Turmel M."/>
        </authorList>
    </citation>
    <scope>NUCLEOTIDE SEQUENCE [LARGE SCALE GENOMIC DNA]</scope>
    <source>
        <strain evidence="6 7">RCC1871</strain>
    </source>
</reference>
<accession>A0AAX4P6Y8</accession>
<dbReference type="InterPro" id="IPR000595">
    <property type="entry name" value="cNMP-bd_dom"/>
</dbReference>
<dbReference type="InterPro" id="IPR000719">
    <property type="entry name" value="Prot_kinase_dom"/>
</dbReference>
<dbReference type="Gene3D" id="1.10.510.10">
    <property type="entry name" value="Transferase(Phosphotransferase) domain 1"/>
    <property type="match status" value="1"/>
</dbReference>
<evidence type="ECO:0000259" key="5">
    <source>
        <dbReference type="PROSITE" id="PS50042"/>
    </source>
</evidence>
<keyword evidence="7" id="KW-1185">Reference proteome</keyword>
<dbReference type="GO" id="GO:0005737">
    <property type="term" value="C:cytoplasm"/>
    <property type="evidence" value="ECO:0007669"/>
    <property type="project" value="TreeGrafter"/>
</dbReference>
<feature type="domain" description="Protein kinase" evidence="4">
    <location>
        <begin position="88"/>
        <end position="344"/>
    </location>
</feature>
<dbReference type="Proteomes" id="UP001472866">
    <property type="component" value="Chromosome 05"/>
</dbReference>
<dbReference type="Gene3D" id="3.30.200.20">
    <property type="entry name" value="Phosphorylase Kinase, domain 1"/>
    <property type="match status" value="1"/>
</dbReference>